<reference evidence="6" key="1">
    <citation type="submission" date="2018-02" db="EMBL/GenBank/DDBJ databases">
        <authorList>
            <person name="Cohen D.B."/>
            <person name="Kent A.D."/>
        </authorList>
    </citation>
    <scope>NUCLEOTIDE SEQUENCE</scope>
</reference>
<organism evidence="6">
    <name type="scientific">Fagus sylvatica</name>
    <name type="common">Beechnut</name>
    <dbReference type="NCBI Taxonomy" id="28930"/>
    <lineage>
        <taxon>Eukaryota</taxon>
        <taxon>Viridiplantae</taxon>
        <taxon>Streptophyta</taxon>
        <taxon>Embryophyta</taxon>
        <taxon>Tracheophyta</taxon>
        <taxon>Spermatophyta</taxon>
        <taxon>Magnoliopsida</taxon>
        <taxon>eudicotyledons</taxon>
        <taxon>Gunneridae</taxon>
        <taxon>Pentapetalae</taxon>
        <taxon>rosids</taxon>
        <taxon>fabids</taxon>
        <taxon>Fagales</taxon>
        <taxon>Fagaceae</taxon>
        <taxon>Fagus</taxon>
    </lineage>
</organism>
<accession>A0A2N9JBV5</accession>
<comment type="function">
    <text evidence="3">Transcription activator.</text>
</comment>
<evidence type="ECO:0000256" key="4">
    <source>
        <dbReference type="SAM" id="MobiDB-lite"/>
    </source>
</evidence>
<dbReference type="EMBL" id="OIVN01006481">
    <property type="protein sequence ID" value="SPD33949.1"/>
    <property type="molecule type" value="Genomic_DNA"/>
</dbReference>
<dbReference type="PANTHER" id="PTHR31602:SF103">
    <property type="entry name" value="GROWTH-REGULATING FACTOR"/>
    <property type="match status" value="1"/>
</dbReference>
<evidence type="ECO:0000256" key="1">
    <source>
        <dbReference type="ARBA" id="ARBA00023242"/>
    </source>
</evidence>
<evidence type="ECO:0000259" key="5">
    <source>
        <dbReference type="PROSITE" id="PS51667"/>
    </source>
</evidence>
<feature type="domain" description="WRC" evidence="5">
    <location>
        <begin position="356"/>
        <end position="400"/>
    </location>
</feature>
<dbReference type="GO" id="GO:0005634">
    <property type="term" value="C:nucleus"/>
    <property type="evidence" value="ECO:0007669"/>
    <property type="project" value="UniProtKB-SubCell"/>
</dbReference>
<keyword evidence="3" id="KW-0010">Activator</keyword>
<gene>
    <name evidence="6" type="ORF">FSB_LOCUS61831</name>
</gene>
<comment type="subcellular location">
    <subcellularLocation>
        <location evidence="3">Nucleus</location>
    </subcellularLocation>
</comment>
<feature type="region of interest" description="Disordered" evidence="4">
    <location>
        <begin position="220"/>
        <end position="242"/>
    </location>
</feature>
<comment type="domain">
    <text evidence="3">The QLQ domain and WRC domain may be involved in protein-protein interaction and DNA-binding, respectively.</text>
</comment>
<comment type="caution">
    <text evidence="2">Lacks conserved residue(s) required for the propagation of feature annotation.</text>
</comment>
<dbReference type="InterPro" id="IPR014977">
    <property type="entry name" value="WRC_dom"/>
</dbReference>
<proteinExistence type="inferred from homology"/>
<evidence type="ECO:0000313" key="6">
    <source>
        <dbReference type="EMBL" id="SPD33949.1"/>
    </source>
</evidence>
<dbReference type="PANTHER" id="PTHR31602">
    <property type="entry name" value="GROWTH-REGULATING FACTOR 5"/>
    <property type="match status" value="1"/>
</dbReference>
<protein>
    <recommendedName>
        <fullName evidence="3">Growth-regulating factor</fullName>
    </recommendedName>
</protein>
<keyword evidence="3" id="KW-0804">Transcription</keyword>
<dbReference type="AlphaFoldDB" id="A0A2N9JBV5"/>
<dbReference type="GO" id="GO:0005524">
    <property type="term" value="F:ATP binding"/>
    <property type="evidence" value="ECO:0007669"/>
    <property type="project" value="UniProtKB-UniRule"/>
</dbReference>
<dbReference type="PROSITE" id="PS51667">
    <property type="entry name" value="WRC"/>
    <property type="match status" value="2"/>
</dbReference>
<sequence length="476" mass="51734">MEALPLQRKGGGGGGPQRLFEKAWTVEFEEEKRKGGVVKVKEEAEETEEEEAQQPWIKLGLGIGASTTSSSSCESAQNPALIYKHLVAALPVPLHLVIPIWKSVASCFGPAIYDRYPSFIGYFSPQGFDYRTMMDPEPGRCRRTDGKKWRCGKNVVPDQKYCERHMHRGRQRSRKPVEALTIASPSESTRSNKLIVKSGDLKTNHANSAAVGLQLMTPSSTNNATSYSTSTTTNADTNTTNSNIGKKKNASCDTVTTRTPISAIAATTATAASRITTNPATAPTLPANSNNKIYHNTYRKDMSGNYACYDTTMKSSCKEVNNINIGISTGLDFSPKSVLQVQGCSGLCFGNGNVNELEPGRCRRTDGKKWRCSRDVVTDQKYCEQHMHRGAKKRVVASQTISVPPVSTAASHRAPPSRSTNIPNKAHCAIPNTNLSISIQASPQLIYNDEKSTSSSSDTTITDTSITANEYGYVSS</sequence>
<feature type="region of interest" description="Disordered" evidence="4">
    <location>
        <begin position="403"/>
        <end position="423"/>
    </location>
</feature>
<evidence type="ECO:0000256" key="3">
    <source>
        <dbReference type="RuleBase" id="RU367127"/>
    </source>
</evidence>
<evidence type="ECO:0000256" key="2">
    <source>
        <dbReference type="PROSITE-ProRule" id="PRU01002"/>
    </source>
</evidence>
<keyword evidence="3" id="KW-0805">Transcription regulation</keyword>
<feature type="domain" description="WRC" evidence="5">
    <location>
        <begin position="135"/>
        <end position="179"/>
    </location>
</feature>
<dbReference type="Pfam" id="PF08879">
    <property type="entry name" value="WRC"/>
    <property type="match status" value="2"/>
</dbReference>
<dbReference type="InterPro" id="IPR031137">
    <property type="entry name" value="GRF"/>
</dbReference>
<dbReference type="GO" id="GO:0032502">
    <property type="term" value="P:developmental process"/>
    <property type="evidence" value="ECO:0007669"/>
    <property type="project" value="InterPro"/>
</dbReference>
<dbReference type="GO" id="GO:0006351">
    <property type="term" value="P:DNA-templated transcription"/>
    <property type="evidence" value="ECO:0007669"/>
    <property type="project" value="UniProtKB-UniRule"/>
</dbReference>
<name>A0A2N9JBV5_FAGSY</name>
<comment type="similarity">
    <text evidence="3">Belongs to the GRF family.</text>
</comment>
<keyword evidence="1 3" id="KW-0539">Nucleus</keyword>